<feature type="repeat" description="WD" evidence="3">
    <location>
        <begin position="279"/>
        <end position="320"/>
    </location>
</feature>
<feature type="region of interest" description="Disordered" evidence="4">
    <location>
        <begin position="99"/>
        <end position="130"/>
    </location>
</feature>
<dbReference type="InterPro" id="IPR014906">
    <property type="entry name" value="PRP4-like"/>
</dbReference>
<evidence type="ECO:0000256" key="4">
    <source>
        <dbReference type="SAM" id="MobiDB-lite"/>
    </source>
</evidence>
<name>A0A066W410_TILAU</name>
<dbReference type="InterPro" id="IPR019775">
    <property type="entry name" value="WD40_repeat_CS"/>
</dbReference>
<evidence type="ECO:0000259" key="5">
    <source>
        <dbReference type="SMART" id="SM00500"/>
    </source>
</evidence>
<keyword evidence="2" id="KW-0677">Repeat</keyword>
<dbReference type="RefSeq" id="XP_013244107.1">
    <property type="nucleotide sequence ID" value="XM_013388653.1"/>
</dbReference>
<dbReference type="Gene3D" id="2.130.10.10">
    <property type="entry name" value="YVTN repeat-like/Quinoprotein amine dehydrogenase"/>
    <property type="match status" value="3"/>
</dbReference>
<dbReference type="SMART" id="SM00500">
    <property type="entry name" value="SFM"/>
    <property type="match status" value="1"/>
</dbReference>
<dbReference type="PANTHER" id="PTHR19846">
    <property type="entry name" value="WD40 REPEAT PROTEIN"/>
    <property type="match status" value="1"/>
</dbReference>
<evidence type="ECO:0000256" key="3">
    <source>
        <dbReference type="PROSITE-ProRule" id="PRU00221"/>
    </source>
</evidence>
<dbReference type="GeneID" id="25267887"/>
<dbReference type="SMART" id="SM00320">
    <property type="entry name" value="WD40"/>
    <property type="match status" value="6"/>
</dbReference>
<accession>A0A066W410</accession>
<dbReference type="AlphaFoldDB" id="A0A066W410"/>
<dbReference type="HOGENOM" id="CLU_000288_57_20_1"/>
<comment type="caution">
    <text evidence="6">The sequence shown here is derived from an EMBL/GenBank/DDBJ whole genome shotgun (WGS) entry which is preliminary data.</text>
</comment>
<keyword evidence="7" id="KW-1185">Reference proteome</keyword>
<evidence type="ECO:0000313" key="7">
    <source>
        <dbReference type="Proteomes" id="UP000027361"/>
    </source>
</evidence>
<dbReference type="PRINTS" id="PR00320">
    <property type="entry name" value="GPROTEINBRPT"/>
</dbReference>
<feature type="domain" description="Pre-mRNA processing factor 4 (PRP4)-like" evidence="5">
    <location>
        <begin position="58"/>
        <end position="108"/>
    </location>
</feature>
<dbReference type="Proteomes" id="UP000027361">
    <property type="component" value="Unassembled WGS sequence"/>
</dbReference>
<dbReference type="InterPro" id="IPR015943">
    <property type="entry name" value="WD40/YVTN_repeat-like_dom_sf"/>
</dbReference>
<dbReference type="GO" id="GO:0046540">
    <property type="term" value="C:U4/U6 x U5 tri-snRNP complex"/>
    <property type="evidence" value="ECO:0007669"/>
    <property type="project" value="TreeGrafter"/>
</dbReference>
<evidence type="ECO:0000256" key="1">
    <source>
        <dbReference type="ARBA" id="ARBA00022574"/>
    </source>
</evidence>
<evidence type="ECO:0000256" key="2">
    <source>
        <dbReference type="ARBA" id="ARBA00022737"/>
    </source>
</evidence>
<dbReference type="PROSITE" id="PS50294">
    <property type="entry name" value="WD_REPEATS_REGION"/>
    <property type="match status" value="3"/>
</dbReference>
<feature type="repeat" description="WD" evidence="3">
    <location>
        <begin position="321"/>
        <end position="362"/>
    </location>
</feature>
<dbReference type="OMA" id="LNEPICY"/>
<dbReference type="InterPro" id="IPR036285">
    <property type="entry name" value="PRP4-like_sf"/>
</dbReference>
<dbReference type="GO" id="GO:0017070">
    <property type="term" value="F:U6 snRNA binding"/>
    <property type="evidence" value="ECO:0007669"/>
    <property type="project" value="TreeGrafter"/>
</dbReference>
<feature type="repeat" description="WD" evidence="3">
    <location>
        <begin position="187"/>
        <end position="228"/>
    </location>
</feature>
<proteinExistence type="predicted"/>
<evidence type="ECO:0000313" key="6">
    <source>
        <dbReference type="EMBL" id="KDN48451.1"/>
    </source>
</evidence>
<dbReference type="OrthoDB" id="540662at2759"/>
<dbReference type="PROSITE" id="PS50082">
    <property type="entry name" value="WD_REPEATS_2"/>
    <property type="match status" value="4"/>
</dbReference>
<reference evidence="6 7" key="1">
    <citation type="submission" date="2014-05" db="EMBL/GenBank/DDBJ databases">
        <title>Draft genome sequence of a rare smut relative, Tilletiaria anomala UBC 951.</title>
        <authorList>
            <consortium name="DOE Joint Genome Institute"/>
            <person name="Toome M."/>
            <person name="Kuo A."/>
            <person name="Henrissat B."/>
            <person name="Lipzen A."/>
            <person name="Tritt A."/>
            <person name="Yoshinaga Y."/>
            <person name="Zane M."/>
            <person name="Barry K."/>
            <person name="Grigoriev I.V."/>
            <person name="Spatafora J.W."/>
            <person name="Aimea M.C."/>
        </authorList>
    </citation>
    <scope>NUCLEOTIDE SEQUENCE [LARGE SCALE GENOMIC DNA]</scope>
    <source>
        <strain evidence="6 7">UBC 951</strain>
    </source>
</reference>
<dbReference type="InterPro" id="IPR001680">
    <property type="entry name" value="WD40_rpt"/>
</dbReference>
<dbReference type="Gene3D" id="4.10.280.110">
    <property type="entry name" value="Pre-mRNA processing factor 4 domain"/>
    <property type="match status" value="1"/>
</dbReference>
<dbReference type="Pfam" id="PF08799">
    <property type="entry name" value="PRP4"/>
    <property type="match status" value="1"/>
</dbReference>
<dbReference type="InterPro" id="IPR020472">
    <property type="entry name" value="WD40_PAC1"/>
</dbReference>
<dbReference type="PANTHER" id="PTHR19846:SF0">
    <property type="entry name" value="PRE-MRNA PROCESSING FACTOR 4"/>
    <property type="match status" value="1"/>
</dbReference>
<dbReference type="Pfam" id="PF00400">
    <property type="entry name" value="WD40"/>
    <property type="match status" value="5"/>
</dbReference>
<sequence length="531" mass="58345">MEPSEPSGGAGVMSIDELPDDVDYSMAAEASSRAAAQHREVMRALDERVAARSMAVPTNDKQVRLRLRELGEPITQFGEREVDRRERLRSVLTNIRMRAEEEGEDVGGDVVKSESEDSEEDQEEEFYTEGSSELLDARRRIASFSLARAKKRIASQRQQAQISLRSVVQRRKAIFEPLKTLTNLGSQIGDERPISVVRFSPDSKSLLTASWSGMIRRWNVPSATSISSFRAHTEKVGGLAWHPAATLLQSESAVNFVSGGGEGKVCLWSLDKDKPLRTLEGHAARVCRTTFHPSGNYVASASYDGTWRLWDVENGKELLLQEGHSKEVYAVEFQEDGALIASGGLDAIGRVWDVRTGRTAMVLAGHAKEILSIDFSPNGYQCATASGDDTVRIWDMRALKTIYTIPAHKSSVSDVRFFRAAEERRQLLGFGLFNGAAPRESKNGGEGAMDVDLSSAPLNGTSSANEEPQLTLSGLYLATAGYDGFLKVWSADDWQLMRSLSGDAGKVMSVDISSGEERYFGLPLLRLETRA</sequence>
<dbReference type="SUPFAM" id="SSF50978">
    <property type="entry name" value="WD40 repeat-like"/>
    <property type="match status" value="1"/>
</dbReference>
<feature type="repeat" description="WD" evidence="3">
    <location>
        <begin position="363"/>
        <end position="404"/>
    </location>
</feature>
<gene>
    <name evidence="6" type="ORF">K437DRAFT_86045</name>
</gene>
<dbReference type="EMBL" id="JMSN01000025">
    <property type="protein sequence ID" value="KDN48451.1"/>
    <property type="molecule type" value="Genomic_DNA"/>
</dbReference>
<dbReference type="PROSITE" id="PS00678">
    <property type="entry name" value="WD_REPEATS_1"/>
    <property type="match status" value="2"/>
</dbReference>
<keyword evidence="1 3" id="KW-0853">WD repeat</keyword>
<protein>
    <submittedName>
        <fullName evidence="6">RNA processing-related protein</fullName>
    </submittedName>
</protein>
<feature type="compositionally biased region" description="Acidic residues" evidence="4">
    <location>
        <begin position="116"/>
        <end position="127"/>
    </location>
</feature>
<dbReference type="STRING" id="1037660.A0A066W410"/>
<dbReference type="GO" id="GO:0030621">
    <property type="term" value="F:U4 snRNA binding"/>
    <property type="evidence" value="ECO:0007669"/>
    <property type="project" value="TreeGrafter"/>
</dbReference>
<dbReference type="SUPFAM" id="SSF158230">
    <property type="entry name" value="PRP4-like"/>
    <property type="match status" value="1"/>
</dbReference>
<dbReference type="InParanoid" id="A0A066W410"/>
<dbReference type="CDD" id="cd00200">
    <property type="entry name" value="WD40"/>
    <property type="match status" value="1"/>
</dbReference>
<dbReference type="GO" id="GO:0000398">
    <property type="term" value="P:mRNA splicing, via spliceosome"/>
    <property type="evidence" value="ECO:0007669"/>
    <property type="project" value="TreeGrafter"/>
</dbReference>
<organism evidence="6 7">
    <name type="scientific">Tilletiaria anomala (strain ATCC 24038 / CBS 436.72 / UBC 951)</name>
    <dbReference type="NCBI Taxonomy" id="1037660"/>
    <lineage>
        <taxon>Eukaryota</taxon>
        <taxon>Fungi</taxon>
        <taxon>Dikarya</taxon>
        <taxon>Basidiomycota</taxon>
        <taxon>Ustilaginomycotina</taxon>
        <taxon>Exobasidiomycetes</taxon>
        <taxon>Georgefischeriales</taxon>
        <taxon>Tilletiariaceae</taxon>
        <taxon>Tilletiaria</taxon>
    </lineage>
</organism>
<dbReference type="InterPro" id="IPR036322">
    <property type="entry name" value="WD40_repeat_dom_sf"/>
</dbReference>